<dbReference type="Pfam" id="PF00072">
    <property type="entry name" value="Response_reg"/>
    <property type="match status" value="1"/>
</dbReference>
<evidence type="ECO:0000259" key="8">
    <source>
        <dbReference type="PROSITE" id="PS50110"/>
    </source>
</evidence>
<proteinExistence type="predicted"/>
<dbReference type="PANTHER" id="PTHR48111:SF22">
    <property type="entry name" value="REGULATOR OF RPOS"/>
    <property type="match status" value="1"/>
</dbReference>
<dbReference type="PANTHER" id="PTHR48111">
    <property type="entry name" value="REGULATOR OF RPOS"/>
    <property type="match status" value="1"/>
</dbReference>
<evidence type="ECO:0000256" key="7">
    <source>
        <dbReference type="PROSITE-ProRule" id="PRU01091"/>
    </source>
</evidence>
<organism evidence="10 11">
    <name type="scientific">Vibrio quintilis</name>
    <dbReference type="NCBI Taxonomy" id="1117707"/>
    <lineage>
        <taxon>Bacteria</taxon>
        <taxon>Pseudomonadati</taxon>
        <taxon>Pseudomonadota</taxon>
        <taxon>Gammaproteobacteria</taxon>
        <taxon>Vibrionales</taxon>
        <taxon>Vibrionaceae</taxon>
        <taxon>Vibrio</taxon>
    </lineage>
</organism>
<dbReference type="InterPro" id="IPR001867">
    <property type="entry name" value="OmpR/PhoB-type_DNA-bd"/>
</dbReference>
<evidence type="ECO:0000256" key="6">
    <source>
        <dbReference type="PROSITE-ProRule" id="PRU00169"/>
    </source>
</evidence>
<feature type="domain" description="Response regulatory" evidence="8">
    <location>
        <begin position="19"/>
        <end position="133"/>
    </location>
</feature>
<dbReference type="CDD" id="cd17624">
    <property type="entry name" value="REC_OmpR_PmrA-like"/>
    <property type="match status" value="1"/>
</dbReference>
<dbReference type="InterPro" id="IPR011006">
    <property type="entry name" value="CheY-like_superfamily"/>
</dbReference>
<evidence type="ECO:0000256" key="5">
    <source>
        <dbReference type="ARBA" id="ARBA00023163"/>
    </source>
</evidence>
<dbReference type="SUPFAM" id="SSF52172">
    <property type="entry name" value="CheY-like"/>
    <property type="match status" value="1"/>
</dbReference>
<dbReference type="Gene3D" id="6.10.250.690">
    <property type="match status" value="1"/>
</dbReference>
<feature type="domain" description="OmpR/PhoB-type" evidence="9">
    <location>
        <begin position="140"/>
        <end position="237"/>
    </location>
</feature>
<evidence type="ECO:0000256" key="1">
    <source>
        <dbReference type="ARBA" id="ARBA00022553"/>
    </source>
</evidence>
<dbReference type="GO" id="GO:0006355">
    <property type="term" value="P:regulation of DNA-templated transcription"/>
    <property type="evidence" value="ECO:0007669"/>
    <property type="project" value="InterPro"/>
</dbReference>
<evidence type="ECO:0000256" key="3">
    <source>
        <dbReference type="ARBA" id="ARBA00023015"/>
    </source>
</evidence>
<dbReference type="Gene3D" id="3.40.50.2300">
    <property type="match status" value="1"/>
</dbReference>
<dbReference type="GO" id="GO:0032993">
    <property type="term" value="C:protein-DNA complex"/>
    <property type="evidence" value="ECO:0007669"/>
    <property type="project" value="TreeGrafter"/>
</dbReference>
<keyword evidence="1 6" id="KW-0597">Phosphoprotein</keyword>
<dbReference type="GO" id="GO:0000156">
    <property type="term" value="F:phosphorelay response regulator activity"/>
    <property type="evidence" value="ECO:0007669"/>
    <property type="project" value="TreeGrafter"/>
</dbReference>
<dbReference type="PROSITE" id="PS51755">
    <property type="entry name" value="OMPR_PHOB"/>
    <property type="match status" value="1"/>
</dbReference>
<evidence type="ECO:0000313" key="10">
    <source>
        <dbReference type="EMBL" id="SHO54965.1"/>
    </source>
</evidence>
<dbReference type="STRING" id="1117707.VQ7734_00684"/>
<keyword evidence="2" id="KW-0902">Two-component regulatory system</keyword>
<dbReference type="Pfam" id="PF00486">
    <property type="entry name" value="Trans_reg_C"/>
    <property type="match status" value="1"/>
</dbReference>
<dbReference type="InterPro" id="IPR001789">
    <property type="entry name" value="Sig_transdc_resp-reg_receiver"/>
</dbReference>
<dbReference type="SMART" id="SM00448">
    <property type="entry name" value="REC"/>
    <property type="match status" value="1"/>
</dbReference>
<dbReference type="CDD" id="cd00383">
    <property type="entry name" value="trans_reg_C"/>
    <property type="match status" value="1"/>
</dbReference>
<feature type="modified residue" description="4-aspartylphosphate" evidence="6">
    <location>
        <position position="68"/>
    </location>
</feature>
<gene>
    <name evidence="10" type="primary">mprA</name>
    <name evidence="10" type="ORF">VQ7734_00684</name>
</gene>
<accession>A0A1M7YQW7</accession>
<dbReference type="EMBL" id="FRFG01000009">
    <property type="protein sequence ID" value="SHO54965.1"/>
    <property type="molecule type" value="Genomic_DNA"/>
</dbReference>
<keyword evidence="4 7" id="KW-0238">DNA-binding</keyword>
<evidence type="ECO:0000256" key="2">
    <source>
        <dbReference type="ARBA" id="ARBA00023012"/>
    </source>
</evidence>
<reference evidence="11" key="1">
    <citation type="submission" date="2016-12" db="EMBL/GenBank/DDBJ databases">
        <authorList>
            <person name="Rodrigo-Torres L."/>
            <person name="Arahal R.D."/>
            <person name="Lucena T."/>
        </authorList>
    </citation>
    <scope>NUCLEOTIDE SEQUENCE [LARGE SCALE GENOMIC DNA]</scope>
</reference>
<dbReference type="SMART" id="SM00862">
    <property type="entry name" value="Trans_reg_C"/>
    <property type="match status" value="1"/>
</dbReference>
<dbReference type="AlphaFoldDB" id="A0A1M7YQW7"/>
<dbReference type="InterPro" id="IPR039420">
    <property type="entry name" value="WalR-like"/>
</dbReference>
<evidence type="ECO:0000256" key="4">
    <source>
        <dbReference type="ARBA" id="ARBA00023125"/>
    </source>
</evidence>
<dbReference type="PROSITE" id="PS50110">
    <property type="entry name" value="RESPONSE_REGULATORY"/>
    <property type="match status" value="1"/>
</dbReference>
<protein>
    <submittedName>
        <fullName evidence="10">Response regulator MprA</fullName>
    </submittedName>
</protein>
<dbReference type="SUPFAM" id="SSF46894">
    <property type="entry name" value="C-terminal effector domain of the bipartite response regulators"/>
    <property type="match status" value="1"/>
</dbReference>
<keyword evidence="3" id="KW-0805">Transcription regulation</keyword>
<dbReference type="InterPro" id="IPR016032">
    <property type="entry name" value="Sig_transdc_resp-reg_C-effctor"/>
</dbReference>
<keyword evidence="5" id="KW-0804">Transcription</keyword>
<keyword evidence="11" id="KW-1185">Reference proteome</keyword>
<evidence type="ECO:0000259" key="9">
    <source>
        <dbReference type="PROSITE" id="PS51755"/>
    </source>
</evidence>
<name>A0A1M7YQW7_9VIBR</name>
<dbReference type="GO" id="GO:0000976">
    <property type="term" value="F:transcription cis-regulatory region binding"/>
    <property type="evidence" value="ECO:0007669"/>
    <property type="project" value="TreeGrafter"/>
</dbReference>
<dbReference type="GO" id="GO:0005829">
    <property type="term" value="C:cytosol"/>
    <property type="evidence" value="ECO:0007669"/>
    <property type="project" value="TreeGrafter"/>
</dbReference>
<feature type="DNA-binding region" description="OmpR/PhoB-type" evidence="7">
    <location>
        <begin position="140"/>
        <end position="237"/>
    </location>
</feature>
<dbReference type="Proteomes" id="UP000184600">
    <property type="component" value="Unassembled WGS sequence"/>
</dbReference>
<dbReference type="InterPro" id="IPR036388">
    <property type="entry name" value="WH-like_DNA-bd_sf"/>
</dbReference>
<dbReference type="Gene3D" id="1.10.10.10">
    <property type="entry name" value="Winged helix-like DNA-binding domain superfamily/Winged helix DNA-binding domain"/>
    <property type="match status" value="1"/>
</dbReference>
<sequence length="240" mass="26899">MIGPLWADRLGLLGFRMLKVLLVEDDLDLATAIIDYMELEEIESDYAADGQIGYNLITKNPYDVVILDLNLPKIEGLVVCERIRSQGIETPVLMLTARDTLDDKLNGFSKGADDYLVKPFDMEELLARIRVLSKRKSGQITKLQVHDLEYNLSGSEVRRNGEVLKLSPIAKKILEVLMRESPGTVSREKIIQAVWGSDQPDSNSLKVHMFNLRKQVDKTGLPPLIHTVSGAGFVIRQPES</sequence>
<evidence type="ECO:0000313" key="11">
    <source>
        <dbReference type="Proteomes" id="UP000184600"/>
    </source>
</evidence>